<dbReference type="EMBL" id="JBBPBN010002652">
    <property type="protein sequence ID" value="KAK8474540.1"/>
    <property type="molecule type" value="Genomic_DNA"/>
</dbReference>
<dbReference type="Proteomes" id="UP001396334">
    <property type="component" value="Unassembled WGS sequence"/>
</dbReference>
<accession>A0ABR1Z6A4</accession>
<organism evidence="1 2">
    <name type="scientific">Hibiscus sabdariffa</name>
    <name type="common">roselle</name>
    <dbReference type="NCBI Taxonomy" id="183260"/>
    <lineage>
        <taxon>Eukaryota</taxon>
        <taxon>Viridiplantae</taxon>
        <taxon>Streptophyta</taxon>
        <taxon>Embryophyta</taxon>
        <taxon>Tracheophyta</taxon>
        <taxon>Spermatophyta</taxon>
        <taxon>Magnoliopsida</taxon>
        <taxon>eudicotyledons</taxon>
        <taxon>Gunneridae</taxon>
        <taxon>Pentapetalae</taxon>
        <taxon>rosids</taxon>
        <taxon>malvids</taxon>
        <taxon>Malvales</taxon>
        <taxon>Malvaceae</taxon>
        <taxon>Malvoideae</taxon>
        <taxon>Hibiscus</taxon>
    </lineage>
</organism>
<keyword evidence="2" id="KW-1185">Reference proteome</keyword>
<sequence>MSKLRERSTPVIEGSIDISHGIIPPMKSGILPVSLAELAENICNFGALQMLLSKAALKEFSEMLRNNNSAHSQDP</sequence>
<gene>
    <name evidence="1" type="ORF">V6N11_039702</name>
</gene>
<name>A0ABR1Z6A4_9ROSI</name>
<comment type="caution">
    <text evidence="1">The sequence shown here is derived from an EMBL/GenBank/DDBJ whole genome shotgun (WGS) entry which is preliminary data.</text>
</comment>
<protein>
    <submittedName>
        <fullName evidence="1">Uncharacterized protein</fullName>
    </submittedName>
</protein>
<reference evidence="1 2" key="1">
    <citation type="journal article" date="2024" name="G3 (Bethesda)">
        <title>Genome assembly of Hibiscus sabdariffa L. provides insights into metabolisms of medicinal natural products.</title>
        <authorList>
            <person name="Kim T."/>
        </authorList>
    </citation>
    <scope>NUCLEOTIDE SEQUENCE [LARGE SCALE GENOMIC DNA]</scope>
    <source>
        <strain evidence="1">TK-2024</strain>
        <tissue evidence="1">Old leaves</tissue>
    </source>
</reference>
<evidence type="ECO:0000313" key="1">
    <source>
        <dbReference type="EMBL" id="KAK8474540.1"/>
    </source>
</evidence>
<proteinExistence type="predicted"/>
<evidence type="ECO:0000313" key="2">
    <source>
        <dbReference type="Proteomes" id="UP001396334"/>
    </source>
</evidence>